<dbReference type="Proteomes" id="UP000467840">
    <property type="component" value="Chromosome 15"/>
</dbReference>
<name>A0A6A6MIA8_HEVBR</name>
<protein>
    <submittedName>
        <fullName evidence="2">Uncharacterized protein</fullName>
    </submittedName>
</protein>
<keyword evidence="3" id="KW-1185">Reference proteome</keyword>
<evidence type="ECO:0000313" key="2">
    <source>
        <dbReference type="EMBL" id="KAF2313452.1"/>
    </source>
</evidence>
<accession>A0A6A6MIA8</accession>
<proteinExistence type="predicted"/>
<organism evidence="2 3">
    <name type="scientific">Hevea brasiliensis</name>
    <name type="common">Para rubber tree</name>
    <name type="synonym">Siphonia brasiliensis</name>
    <dbReference type="NCBI Taxonomy" id="3981"/>
    <lineage>
        <taxon>Eukaryota</taxon>
        <taxon>Viridiplantae</taxon>
        <taxon>Streptophyta</taxon>
        <taxon>Embryophyta</taxon>
        <taxon>Tracheophyta</taxon>
        <taxon>Spermatophyta</taxon>
        <taxon>Magnoliopsida</taxon>
        <taxon>eudicotyledons</taxon>
        <taxon>Gunneridae</taxon>
        <taxon>Pentapetalae</taxon>
        <taxon>rosids</taxon>
        <taxon>fabids</taxon>
        <taxon>Malpighiales</taxon>
        <taxon>Euphorbiaceae</taxon>
        <taxon>Crotonoideae</taxon>
        <taxon>Micrandreae</taxon>
        <taxon>Hevea</taxon>
    </lineage>
</organism>
<comment type="caution">
    <text evidence="2">The sequence shown here is derived from an EMBL/GenBank/DDBJ whole genome shotgun (WGS) entry which is preliminary data.</text>
</comment>
<evidence type="ECO:0000256" key="1">
    <source>
        <dbReference type="SAM" id="Phobius"/>
    </source>
</evidence>
<dbReference type="EMBL" id="JAAGAX010000005">
    <property type="protein sequence ID" value="KAF2313452.1"/>
    <property type="molecule type" value="Genomic_DNA"/>
</dbReference>
<keyword evidence="1" id="KW-0812">Transmembrane</keyword>
<dbReference type="AlphaFoldDB" id="A0A6A6MIA8"/>
<evidence type="ECO:0000313" key="3">
    <source>
        <dbReference type="Proteomes" id="UP000467840"/>
    </source>
</evidence>
<gene>
    <name evidence="2" type="ORF">GH714_011068</name>
</gene>
<keyword evidence="1" id="KW-0472">Membrane</keyword>
<sequence>MPTGLHGYLPPIPSCIVMENMVDVPVFWPRYPEGDSSLIWTTPDCGGCELNGGTCGSKMLGVLILDALIYQAMTVYVSLVMVALFSFQSHMAVTFEMDMYNASNLEDTEQEQGEHLGDIDVPMP</sequence>
<keyword evidence="1" id="KW-1133">Transmembrane helix</keyword>
<feature type="transmembrane region" description="Helical" evidence="1">
    <location>
        <begin position="68"/>
        <end position="87"/>
    </location>
</feature>
<reference evidence="2 3" key="1">
    <citation type="journal article" date="2020" name="Mol. Plant">
        <title>The Chromosome-Based Rubber Tree Genome Provides New Insights into Spurge Genome Evolution and Rubber Biosynthesis.</title>
        <authorList>
            <person name="Liu J."/>
            <person name="Shi C."/>
            <person name="Shi C.C."/>
            <person name="Li W."/>
            <person name="Zhang Q.J."/>
            <person name="Zhang Y."/>
            <person name="Li K."/>
            <person name="Lu H.F."/>
            <person name="Shi C."/>
            <person name="Zhu S.T."/>
            <person name="Xiao Z.Y."/>
            <person name="Nan H."/>
            <person name="Yue Y."/>
            <person name="Zhu X.G."/>
            <person name="Wu Y."/>
            <person name="Hong X.N."/>
            <person name="Fan G.Y."/>
            <person name="Tong Y."/>
            <person name="Zhang D."/>
            <person name="Mao C.L."/>
            <person name="Liu Y.L."/>
            <person name="Hao S.J."/>
            <person name="Liu W.Q."/>
            <person name="Lv M.Q."/>
            <person name="Zhang H.B."/>
            <person name="Liu Y."/>
            <person name="Hu-Tang G.R."/>
            <person name="Wang J.P."/>
            <person name="Wang J.H."/>
            <person name="Sun Y.H."/>
            <person name="Ni S.B."/>
            <person name="Chen W.B."/>
            <person name="Zhang X.C."/>
            <person name="Jiao Y.N."/>
            <person name="Eichler E.E."/>
            <person name="Li G.H."/>
            <person name="Liu X."/>
            <person name="Gao L.Z."/>
        </authorList>
    </citation>
    <scope>NUCLEOTIDE SEQUENCE [LARGE SCALE GENOMIC DNA]</scope>
    <source>
        <strain evidence="3">cv. GT1</strain>
        <tissue evidence="2">Leaf</tissue>
    </source>
</reference>